<dbReference type="PANTHER" id="PTHR43198:SF2">
    <property type="entry name" value="SI:CH1073-67J19.1-RELATED"/>
    <property type="match status" value="1"/>
</dbReference>
<accession>A0AAV6G1T8</accession>
<dbReference type="Gene3D" id="1.20.910.10">
    <property type="entry name" value="Heme oxygenase-like"/>
    <property type="match status" value="1"/>
</dbReference>
<dbReference type="AlphaFoldDB" id="A0AAV6G1T8"/>
<dbReference type="PROSITE" id="PS51257">
    <property type="entry name" value="PROKAR_LIPOPROTEIN"/>
    <property type="match status" value="1"/>
</dbReference>
<dbReference type="PANTHER" id="PTHR43198">
    <property type="entry name" value="BIFUNCTIONAL TH2 PROTEIN"/>
    <property type="match status" value="1"/>
</dbReference>
<gene>
    <name evidence="3" type="ORF">AALO_G00223440</name>
</gene>
<proteinExistence type="predicted"/>
<feature type="chain" id="PRO_5043641499" description="Alkylated DNA repair protein AlkB homologue 8 N-terminal domain-containing protein" evidence="1">
    <location>
        <begin position="25"/>
        <end position="369"/>
    </location>
</feature>
<feature type="domain" description="Alkylated DNA repair protein AlkB homologue 8 N-terminal" evidence="2">
    <location>
        <begin position="243"/>
        <end position="284"/>
    </location>
</feature>
<dbReference type="GO" id="GO:0008168">
    <property type="term" value="F:methyltransferase activity"/>
    <property type="evidence" value="ECO:0007669"/>
    <property type="project" value="InterPro"/>
</dbReference>
<dbReference type="InterPro" id="IPR050967">
    <property type="entry name" value="Thiamine_Salvage_TenA"/>
</dbReference>
<evidence type="ECO:0000313" key="4">
    <source>
        <dbReference type="Proteomes" id="UP000823561"/>
    </source>
</evidence>
<dbReference type="Pfam" id="PF09004">
    <property type="entry name" value="ALKBH8_N"/>
    <property type="match status" value="1"/>
</dbReference>
<dbReference type="SUPFAM" id="SSF48613">
    <property type="entry name" value="Heme oxygenase-like"/>
    <property type="match status" value="1"/>
</dbReference>
<dbReference type="GO" id="GO:0016706">
    <property type="term" value="F:2-oxoglutarate-dependent dioxygenase activity"/>
    <property type="evidence" value="ECO:0007669"/>
    <property type="project" value="InterPro"/>
</dbReference>
<comment type="caution">
    <text evidence="3">The sequence shown here is derived from an EMBL/GenBank/DDBJ whole genome shotgun (WGS) entry which is preliminary data.</text>
</comment>
<dbReference type="Proteomes" id="UP000823561">
    <property type="component" value="Chromosome 17"/>
</dbReference>
<evidence type="ECO:0000313" key="3">
    <source>
        <dbReference type="EMBL" id="KAG5267591.1"/>
    </source>
</evidence>
<sequence>MKPSAMKTTIISAFCLISISFVACHDKKQEWNVYEFLWIHNMDIANSTLYLDFMQHMEVGDLRAERYVNFTIQDINYVVKVTEMLRKLSSSVKEPADLRQFFQGRYKSYKNFCDYLLNMYFLKGVSDIKPTPAMRKYLSDYETIMNTKEPIYFAVSLLPCSRLWGWLANQVNMTQTNAYFGWKKDNMGGNPEKHYKKLLNKHLNTFDKEKTSLTGSYILHDSPVNNVESFRFVGTIISHDLKWEHNISSLIQKAQQRMYFLWQLRKFNLPKSMMVHFYSTIIESKDRGRLQRIICSAERVIGCSLPSLQSMYTSRTLRRAGKIAADPFHPGHSLFETLPSGRRWRSIITRTSRHKNSFFPSAIGLLNKT</sequence>
<keyword evidence="4" id="KW-1185">Reference proteome</keyword>
<reference evidence="3 4" key="1">
    <citation type="submission" date="2020-10" db="EMBL/GenBank/DDBJ databases">
        <title>Chromosome-scale genome assembly of the Allis shad, Alosa alosa.</title>
        <authorList>
            <person name="Margot Z."/>
            <person name="Christophe K."/>
            <person name="Cabau C."/>
            <person name="Louis A."/>
            <person name="Berthelot C."/>
            <person name="Parey E."/>
            <person name="Roest Crollius H."/>
            <person name="Montfort J."/>
            <person name="Robinson-Rechavi M."/>
            <person name="Bucao C."/>
            <person name="Bouchez O."/>
            <person name="Gislard M."/>
            <person name="Lluch J."/>
            <person name="Milhes M."/>
            <person name="Lampietro C."/>
            <person name="Lopez Roques C."/>
            <person name="Donnadieu C."/>
            <person name="Braasch I."/>
            <person name="Desvignes T."/>
            <person name="Postlethwait J."/>
            <person name="Bobe J."/>
            <person name="Guiguen Y."/>
        </authorList>
    </citation>
    <scope>NUCLEOTIDE SEQUENCE [LARGE SCALE GENOMIC DNA]</scope>
    <source>
        <strain evidence="3">M-15738</strain>
        <tissue evidence="3">Blood</tissue>
    </source>
</reference>
<evidence type="ECO:0000256" key="1">
    <source>
        <dbReference type="SAM" id="SignalP"/>
    </source>
</evidence>
<dbReference type="InterPro" id="IPR015095">
    <property type="entry name" value="AlkB_hom8_N"/>
</dbReference>
<protein>
    <recommendedName>
        <fullName evidence="2">Alkylated DNA repair protein AlkB homologue 8 N-terminal domain-containing protein</fullName>
    </recommendedName>
</protein>
<evidence type="ECO:0000259" key="2">
    <source>
        <dbReference type="Pfam" id="PF09004"/>
    </source>
</evidence>
<organism evidence="3 4">
    <name type="scientific">Alosa alosa</name>
    <name type="common">allis shad</name>
    <dbReference type="NCBI Taxonomy" id="278164"/>
    <lineage>
        <taxon>Eukaryota</taxon>
        <taxon>Metazoa</taxon>
        <taxon>Chordata</taxon>
        <taxon>Craniata</taxon>
        <taxon>Vertebrata</taxon>
        <taxon>Euteleostomi</taxon>
        <taxon>Actinopterygii</taxon>
        <taxon>Neopterygii</taxon>
        <taxon>Teleostei</taxon>
        <taxon>Clupei</taxon>
        <taxon>Clupeiformes</taxon>
        <taxon>Clupeoidei</taxon>
        <taxon>Clupeidae</taxon>
        <taxon>Alosa</taxon>
    </lineage>
</organism>
<keyword evidence="1" id="KW-0732">Signal</keyword>
<feature type="signal peptide" evidence="1">
    <location>
        <begin position="1"/>
        <end position="24"/>
    </location>
</feature>
<dbReference type="InterPro" id="IPR016084">
    <property type="entry name" value="Haem_Oase-like_multi-hlx"/>
</dbReference>
<dbReference type="GO" id="GO:0005829">
    <property type="term" value="C:cytosol"/>
    <property type="evidence" value="ECO:0007669"/>
    <property type="project" value="TreeGrafter"/>
</dbReference>
<dbReference type="EMBL" id="JADWDJ010000017">
    <property type="protein sequence ID" value="KAG5267591.1"/>
    <property type="molecule type" value="Genomic_DNA"/>
</dbReference>
<name>A0AAV6G1T8_9TELE</name>